<evidence type="ECO:0000259" key="2">
    <source>
        <dbReference type="Pfam" id="PF05199"/>
    </source>
</evidence>
<comment type="caution">
    <text evidence="3">The sequence shown here is derived from an EMBL/GenBank/DDBJ whole genome shotgun (WGS) entry which is preliminary data.</text>
</comment>
<evidence type="ECO:0000313" key="4">
    <source>
        <dbReference type="Proteomes" id="UP000292052"/>
    </source>
</evidence>
<name>A0A482VNL4_ASBVE</name>
<dbReference type="InterPro" id="IPR007867">
    <property type="entry name" value="GMC_OxRtase_C"/>
</dbReference>
<accession>A0A482VNL4</accession>
<dbReference type="OrthoDB" id="269227at2759"/>
<dbReference type="Gene3D" id="3.50.50.60">
    <property type="entry name" value="FAD/NAD(P)-binding domain"/>
    <property type="match status" value="1"/>
</dbReference>
<dbReference type="SUPFAM" id="SSF54373">
    <property type="entry name" value="FAD-linked reductases, C-terminal domain"/>
    <property type="match status" value="1"/>
</dbReference>
<dbReference type="InterPro" id="IPR036188">
    <property type="entry name" value="FAD/NAD-bd_sf"/>
</dbReference>
<dbReference type="STRING" id="1661398.A0A482VNL4"/>
<reference evidence="3 4" key="1">
    <citation type="submission" date="2017-03" db="EMBL/GenBank/DDBJ databases">
        <title>Genome of the blue death feigning beetle - Asbolus verrucosus.</title>
        <authorList>
            <person name="Rider S.D."/>
        </authorList>
    </citation>
    <scope>NUCLEOTIDE SEQUENCE [LARGE SCALE GENOMIC DNA]</scope>
    <source>
        <strain evidence="3">Butters</strain>
        <tissue evidence="3">Head and leg muscle</tissue>
    </source>
</reference>
<evidence type="ECO:0000256" key="1">
    <source>
        <dbReference type="ARBA" id="ARBA00010790"/>
    </source>
</evidence>
<dbReference type="EMBL" id="QDEB01081249">
    <property type="protein sequence ID" value="RZC34314.1"/>
    <property type="molecule type" value="Genomic_DNA"/>
</dbReference>
<dbReference type="Proteomes" id="UP000292052">
    <property type="component" value="Unassembled WGS sequence"/>
</dbReference>
<proteinExistence type="inferred from homology"/>
<dbReference type="Gene3D" id="3.30.560.10">
    <property type="entry name" value="Glucose Oxidase, domain 3"/>
    <property type="match status" value="1"/>
</dbReference>
<protein>
    <submittedName>
        <fullName evidence="3">GMC oxred C domain containing protein</fullName>
    </submittedName>
</protein>
<sequence>MEYIINERGPMTSLGGVEGLAFVNTKYAPKSGTWPDIQFHFAPSSINSDGDQVRKITGLRDSIYNTVYKPLKNAETWTILPLLLRPRSTGWIRLKSKDPNVYPDINPNYFTHKEDIQTLIEGIRIALNVSNSQAFQRFNSRPHKLPFPKCRQYDFDTDEYWECSLRHFTFTIYHPTSTAKMGPATDPDAVVDPRLRIYGIKHLRVIDASIMPNIVSGNTNAPTIMIGEKGADMIKEDWGIKIR</sequence>
<comment type="similarity">
    <text evidence="1">Belongs to the GMC oxidoreductase family.</text>
</comment>
<dbReference type="AlphaFoldDB" id="A0A482VNL4"/>
<dbReference type="SUPFAM" id="SSF51905">
    <property type="entry name" value="FAD/NAD(P)-binding domain"/>
    <property type="match status" value="1"/>
</dbReference>
<dbReference type="InterPro" id="IPR012132">
    <property type="entry name" value="GMC_OxRdtase"/>
</dbReference>
<keyword evidence="4" id="KW-1185">Reference proteome</keyword>
<dbReference type="PANTHER" id="PTHR11552">
    <property type="entry name" value="GLUCOSE-METHANOL-CHOLINE GMC OXIDOREDUCTASE"/>
    <property type="match status" value="1"/>
</dbReference>
<evidence type="ECO:0000313" key="3">
    <source>
        <dbReference type="EMBL" id="RZC34314.1"/>
    </source>
</evidence>
<dbReference type="GO" id="GO:0050660">
    <property type="term" value="F:flavin adenine dinucleotide binding"/>
    <property type="evidence" value="ECO:0007669"/>
    <property type="project" value="InterPro"/>
</dbReference>
<dbReference type="PANTHER" id="PTHR11552:SF226">
    <property type="entry name" value="RE28171P"/>
    <property type="match status" value="1"/>
</dbReference>
<dbReference type="GO" id="GO:0016614">
    <property type="term" value="F:oxidoreductase activity, acting on CH-OH group of donors"/>
    <property type="evidence" value="ECO:0007669"/>
    <property type="project" value="InterPro"/>
</dbReference>
<gene>
    <name evidence="3" type="ORF">BDFB_009739</name>
</gene>
<feature type="domain" description="Glucose-methanol-choline oxidoreductase C-terminal" evidence="2">
    <location>
        <begin position="86"/>
        <end position="227"/>
    </location>
</feature>
<organism evidence="3 4">
    <name type="scientific">Asbolus verrucosus</name>
    <name type="common">Desert ironclad beetle</name>
    <dbReference type="NCBI Taxonomy" id="1661398"/>
    <lineage>
        <taxon>Eukaryota</taxon>
        <taxon>Metazoa</taxon>
        <taxon>Ecdysozoa</taxon>
        <taxon>Arthropoda</taxon>
        <taxon>Hexapoda</taxon>
        <taxon>Insecta</taxon>
        <taxon>Pterygota</taxon>
        <taxon>Neoptera</taxon>
        <taxon>Endopterygota</taxon>
        <taxon>Coleoptera</taxon>
        <taxon>Polyphaga</taxon>
        <taxon>Cucujiformia</taxon>
        <taxon>Tenebrionidae</taxon>
        <taxon>Pimeliinae</taxon>
        <taxon>Asbolus</taxon>
    </lineage>
</organism>
<dbReference type="Pfam" id="PF05199">
    <property type="entry name" value="GMC_oxred_C"/>
    <property type="match status" value="1"/>
</dbReference>